<dbReference type="CDD" id="cd00761">
    <property type="entry name" value="Glyco_tranf_GTA_type"/>
    <property type="match status" value="1"/>
</dbReference>
<comment type="caution">
    <text evidence="2">The sequence shown here is derived from an EMBL/GenBank/DDBJ whole genome shotgun (WGS) entry which is preliminary data.</text>
</comment>
<dbReference type="PANTHER" id="PTHR43685">
    <property type="entry name" value="GLYCOSYLTRANSFERASE"/>
    <property type="match status" value="1"/>
</dbReference>
<dbReference type="PANTHER" id="PTHR43685:SF11">
    <property type="entry name" value="GLYCOSYLTRANSFERASE TAGX-RELATED"/>
    <property type="match status" value="1"/>
</dbReference>
<dbReference type="Gene3D" id="3.90.550.10">
    <property type="entry name" value="Spore Coat Polysaccharide Biosynthesis Protein SpsA, Chain A"/>
    <property type="match status" value="1"/>
</dbReference>
<reference evidence="2" key="2">
    <citation type="submission" date="2024-05" db="EMBL/GenBank/DDBJ databases">
        <title>Identification and characterization of horizontal gene transfer across gut microbiota members of farm animals based on homology search.</title>
        <authorList>
            <person name="Schwarzerova J."/>
            <person name="Nykrynova M."/>
            <person name="Jureckova K."/>
            <person name="Cejkova D."/>
            <person name="Rychlik I."/>
        </authorList>
    </citation>
    <scope>NUCLEOTIDE SEQUENCE</scope>
    <source>
        <strain evidence="2">84_SSukc20</strain>
    </source>
</reference>
<dbReference type="InterPro" id="IPR001173">
    <property type="entry name" value="Glyco_trans_2-like"/>
</dbReference>
<evidence type="ECO:0000313" key="2">
    <source>
        <dbReference type="EMBL" id="MDN0048003.1"/>
    </source>
</evidence>
<dbReference type="EMBL" id="JAUEII010000002">
    <property type="protein sequence ID" value="MDN0048003.1"/>
    <property type="molecule type" value="Genomic_DNA"/>
</dbReference>
<accession>A0ABT7X251</accession>
<reference evidence="2" key="1">
    <citation type="submission" date="2023-06" db="EMBL/GenBank/DDBJ databases">
        <authorList>
            <person name="Zeman M."/>
            <person name="Kubasova T."/>
            <person name="Jahodarova E."/>
            <person name="Nykrynova M."/>
            <person name="Rychlik I."/>
        </authorList>
    </citation>
    <scope>NUCLEOTIDE SEQUENCE</scope>
    <source>
        <strain evidence="2">84_SSukc20</strain>
    </source>
</reference>
<keyword evidence="2" id="KW-0328">Glycosyltransferase</keyword>
<dbReference type="InterPro" id="IPR050834">
    <property type="entry name" value="Glycosyltransf_2"/>
</dbReference>
<gene>
    <name evidence="2" type="ORF">QVO10_01150</name>
</gene>
<dbReference type="Proteomes" id="UP001167871">
    <property type="component" value="Unassembled WGS sequence"/>
</dbReference>
<protein>
    <submittedName>
        <fullName evidence="2">Glycosyltransferase</fullName>
        <ecNumber evidence="2">2.4.-.-</ecNumber>
    </submittedName>
</protein>
<organism evidence="2 3">
    <name type="scientific">Bacteroides gallinaceum</name>
    <dbReference type="NCBI Taxonomy" id="1462571"/>
    <lineage>
        <taxon>Bacteria</taxon>
        <taxon>Pseudomonadati</taxon>
        <taxon>Bacteroidota</taxon>
        <taxon>Bacteroidia</taxon>
        <taxon>Bacteroidales</taxon>
        <taxon>Bacteroidaceae</taxon>
        <taxon>Bacteroides</taxon>
    </lineage>
</organism>
<evidence type="ECO:0000259" key="1">
    <source>
        <dbReference type="Pfam" id="PF00535"/>
    </source>
</evidence>
<dbReference type="SUPFAM" id="SSF53448">
    <property type="entry name" value="Nucleotide-diphospho-sugar transferases"/>
    <property type="match status" value="1"/>
</dbReference>
<dbReference type="EC" id="2.4.-.-" evidence="2"/>
<dbReference type="GO" id="GO:0016757">
    <property type="term" value="F:glycosyltransferase activity"/>
    <property type="evidence" value="ECO:0007669"/>
    <property type="project" value="UniProtKB-KW"/>
</dbReference>
<dbReference type="RefSeq" id="WP_301638867.1">
    <property type="nucleotide sequence ID" value="NZ_JAUEII010000002.1"/>
</dbReference>
<proteinExistence type="predicted"/>
<sequence>MNTDKHLVSVLMPVYNSERFLADTIDNILSQSYEDIELIIVDDGSTDASYNIAIQYAKTDKRIKVFTQSHTGAWAARNYAFEKSAGDYVLYMDADDLLSPQKIEKQVELLNKADERSIITSEWDIFYSTPQDAKFSFRCLYKNYDNPIMLLIDMLNSGELMLVSCWLTPRQIIQQAGGWEQNITTKDDVLFFTKVLTLVSKVIFCPQAYVYYRKGHSSLSTTDTGSEQYLQSSWLACKLQAKILFTFDTSFLAKTGIARNFALIMCQAKYGSQIYNEAREAIYSLGLKPVHPFKYSKAEKVCRIIGYENFLRLRFLLQKIFK</sequence>
<keyword evidence="2" id="KW-0808">Transferase</keyword>
<dbReference type="Pfam" id="PF00535">
    <property type="entry name" value="Glycos_transf_2"/>
    <property type="match status" value="1"/>
</dbReference>
<evidence type="ECO:0000313" key="3">
    <source>
        <dbReference type="Proteomes" id="UP001167871"/>
    </source>
</evidence>
<keyword evidence="3" id="KW-1185">Reference proteome</keyword>
<dbReference type="InterPro" id="IPR029044">
    <property type="entry name" value="Nucleotide-diphossugar_trans"/>
</dbReference>
<name>A0ABT7X251_9BACE</name>
<feature type="domain" description="Glycosyltransferase 2-like" evidence="1">
    <location>
        <begin position="9"/>
        <end position="136"/>
    </location>
</feature>